<dbReference type="AlphaFoldDB" id="A0A4U1D179"/>
<protein>
    <submittedName>
        <fullName evidence="1">Uncharacterized protein</fullName>
    </submittedName>
</protein>
<gene>
    <name evidence="1" type="ORF">FA727_17050</name>
</gene>
<sequence>MNNRMNLINMGKRLNLFNMFNRRRNNRGILWASLIGLGASAAVFGFRRNGNRNMLAPIQNLTNNVQNNGQMKRMVTAITEFSKELVPNQYQK</sequence>
<dbReference type="OrthoDB" id="2879487at2"/>
<dbReference type="EMBL" id="SWBM01000004">
    <property type="protein sequence ID" value="TKC15824.1"/>
    <property type="molecule type" value="Genomic_DNA"/>
</dbReference>
<proteinExistence type="predicted"/>
<dbReference type="Proteomes" id="UP000307756">
    <property type="component" value="Unassembled WGS sequence"/>
</dbReference>
<organism evidence="1 2">
    <name type="scientific">Robertmurraya kyonggiensis</name>
    <dbReference type="NCBI Taxonomy" id="1037680"/>
    <lineage>
        <taxon>Bacteria</taxon>
        <taxon>Bacillati</taxon>
        <taxon>Bacillota</taxon>
        <taxon>Bacilli</taxon>
        <taxon>Bacillales</taxon>
        <taxon>Bacillaceae</taxon>
        <taxon>Robertmurraya</taxon>
    </lineage>
</organism>
<keyword evidence="2" id="KW-1185">Reference proteome</keyword>
<comment type="caution">
    <text evidence="1">The sequence shown here is derived from an EMBL/GenBank/DDBJ whole genome shotgun (WGS) entry which is preliminary data.</text>
</comment>
<name>A0A4U1D179_9BACI</name>
<evidence type="ECO:0000313" key="1">
    <source>
        <dbReference type="EMBL" id="TKC15824.1"/>
    </source>
</evidence>
<accession>A0A4U1D179</accession>
<evidence type="ECO:0000313" key="2">
    <source>
        <dbReference type="Proteomes" id="UP000307756"/>
    </source>
</evidence>
<reference evidence="1 2" key="1">
    <citation type="journal article" date="2011" name="J. Microbiol.">
        <title>Bacillus kyonggiensis sp. nov., isolated from soil of a lettuce field.</title>
        <authorList>
            <person name="Dong K."/>
            <person name="Lee S."/>
        </authorList>
    </citation>
    <scope>NUCLEOTIDE SEQUENCE [LARGE SCALE GENOMIC DNA]</scope>
    <source>
        <strain evidence="1 2">NB22</strain>
    </source>
</reference>